<dbReference type="Proteomes" id="UP000199173">
    <property type="component" value="Unassembled WGS sequence"/>
</dbReference>
<evidence type="ECO:0000313" key="5">
    <source>
        <dbReference type="Proteomes" id="UP000199173"/>
    </source>
</evidence>
<dbReference type="PROSITE" id="PS50404">
    <property type="entry name" value="GST_NTER"/>
    <property type="match status" value="1"/>
</dbReference>
<organism evidence="2 5">
    <name type="scientific">Kosakonia radicincitans</name>
    <dbReference type="NCBI Taxonomy" id="283686"/>
    <lineage>
        <taxon>Bacteria</taxon>
        <taxon>Pseudomonadati</taxon>
        <taxon>Pseudomonadota</taxon>
        <taxon>Gammaproteobacteria</taxon>
        <taxon>Enterobacterales</taxon>
        <taxon>Enterobacteriaceae</taxon>
        <taxon>Kosakonia</taxon>
    </lineage>
</organism>
<feature type="domain" description="GST N-terminal" evidence="1">
    <location>
        <begin position="1"/>
        <end position="77"/>
    </location>
</feature>
<reference evidence="4 5" key="1">
    <citation type="submission" date="2016-10" db="EMBL/GenBank/DDBJ databases">
        <authorList>
            <person name="Varghese N."/>
            <person name="Submissions S."/>
        </authorList>
    </citation>
    <scope>NUCLEOTIDE SEQUENCE [LARGE SCALE GENOMIC DNA]</scope>
    <source>
        <strain evidence="3 4">NFIX06</strain>
        <strain evidence="2 5">NFIX08</strain>
    </source>
</reference>
<sequence length="215" mass="24377">MKLYIYDHCPFCIKARMIFGLKNLPVELNILLSDDEATPTKMIGQKMAPILQKDDSRYLPESMDIVHYVDKLDGKPLLTGKRNPKLEEWLRKVNGYVNKLLIPRFAKSAFDEFSTPQARAWFVAKKEAAIGNFDEHLAHSAGLVKNISDDLRALDKLIVKPNAVNGELSEDDIHLFPLLRNLTLVAGINWPSRVADYRDNMAKQTQVNLLSSMAI</sequence>
<dbReference type="SFLD" id="SFLDG01183">
    <property type="entry name" value="Grx2-like"/>
    <property type="match status" value="1"/>
</dbReference>
<dbReference type="InterPro" id="IPR036249">
    <property type="entry name" value="Thioredoxin-like_sf"/>
</dbReference>
<evidence type="ECO:0000313" key="3">
    <source>
        <dbReference type="EMBL" id="SFT97247.1"/>
    </source>
</evidence>
<comment type="caution">
    <text evidence="2">The sequence shown here is derived from an EMBL/GenBank/DDBJ whole genome shotgun (WGS) entry which is preliminary data.</text>
</comment>
<dbReference type="SFLD" id="SFLDG01204">
    <property type="entry name" value="Grx2-like.1"/>
    <property type="match status" value="1"/>
</dbReference>
<dbReference type="Gene3D" id="3.40.30.10">
    <property type="entry name" value="Glutaredoxin"/>
    <property type="match status" value="1"/>
</dbReference>
<dbReference type="Proteomes" id="UP000198760">
    <property type="component" value="Unassembled WGS sequence"/>
</dbReference>
<evidence type="ECO:0000259" key="1">
    <source>
        <dbReference type="PROSITE" id="PS50404"/>
    </source>
</evidence>
<dbReference type="RefSeq" id="WP_007374464.1">
    <property type="nucleotide sequence ID" value="NZ_CABVLS010000011.1"/>
</dbReference>
<dbReference type="GeneID" id="66393113"/>
<name>A0AAX2EVN8_9ENTR</name>
<dbReference type="Gene3D" id="1.20.1050.10">
    <property type="match status" value="1"/>
</dbReference>
<proteinExistence type="predicted"/>
<dbReference type="InterPro" id="IPR036282">
    <property type="entry name" value="Glutathione-S-Trfase_C_sf"/>
</dbReference>
<accession>A0AAX2EVN8</accession>
<dbReference type="Pfam" id="PF13417">
    <property type="entry name" value="GST_N_3"/>
    <property type="match status" value="1"/>
</dbReference>
<dbReference type="GO" id="GO:0005829">
    <property type="term" value="C:cytosol"/>
    <property type="evidence" value="ECO:0007669"/>
    <property type="project" value="InterPro"/>
</dbReference>
<dbReference type="NCBIfam" id="TIGR02182">
    <property type="entry name" value="GRXB"/>
    <property type="match status" value="1"/>
</dbReference>
<dbReference type="AlphaFoldDB" id="A0AAX2EVN8"/>
<keyword evidence="4" id="KW-1185">Reference proteome</keyword>
<dbReference type="CDD" id="cd03037">
    <property type="entry name" value="GST_N_GRX2"/>
    <property type="match status" value="1"/>
</dbReference>
<dbReference type="InterPro" id="IPR004045">
    <property type="entry name" value="Glutathione_S-Trfase_N"/>
</dbReference>
<dbReference type="NCBIfam" id="NF007702">
    <property type="entry name" value="PRK10387.1"/>
    <property type="match status" value="1"/>
</dbReference>
<dbReference type="InterPro" id="IPR040079">
    <property type="entry name" value="Glutathione_S-Trfase"/>
</dbReference>
<protein>
    <submittedName>
        <fullName evidence="2">Glutaredoxin 2</fullName>
    </submittedName>
</protein>
<dbReference type="InterPro" id="IPR007494">
    <property type="entry name" value="Glutaredoxin2_C"/>
</dbReference>
<gene>
    <name evidence="3" type="ORF">SAMN03159428_03066</name>
    <name evidence="2" type="ORF">SAMN03159514_03605</name>
</gene>
<dbReference type="EMBL" id="FOYJ01000009">
    <property type="protein sequence ID" value="SFR21634.1"/>
    <property type="molecule type" value="Genomic_DNA"/>
</dbReference>
<dbReference type="SUPFAM" id="SSF52833">
    <property type="entry name" value="Thioredoxin-like"/>
    <property type="match status" value="1"/>
</dbReference>
<dbReference type="Pfam" id="PF04399">
    <property type="entry name" value="Glutaredoxin2_C"/>
    <property type="match status" value="1"/>
</dbReference>
<dbReference type="SUPFAM" id="SSF47616">
    <property type="entry name" value="GST C-terminal domain-like"/>
    <property type="match status" value="1"/>
</dbReference>
<evidence type="ECO:0000313" key="2">
    <source>
        <dbReference type="EMBL" id="SFR21634.1"/>
    </source>
</evidence>
<dbReference type="InterPro" id="IPR011901">
    <property type="entry name" value="Grx2"/>
</dbReference>
<evidence type="ECO:0000313" key="4">
    <source>
        <dbReference type="Proteomes" id="UP000198760"/>
    </source>
</evidence>
<dbReference type="SFLD" id="SFLDS00019">
    <property type="entry name" value="Glutathione_Transferase_(cytos"/>
    <property type="match status" value="1"/>
</dbReference>
<dbReference type="CDD" id="cd03199">
    <property type="entry name" value="GST_C_GRX2"/>
    <property type="match status" value="1"/>
</dbReference>
<dbReference type="KEGG" id="krd:A3780_08640"/>
<dbReference type="InterPro" id="IPR011767">
    <property type="entry name" value="GLR_AS"/>
</dbReference>
<dbReference type="EMBL" id="FPAV01000008">
    <property type="protein sequence ID" value="SFT97247.1"/>
    <property type="molecule type" value="Genomic_DNA"/>
</dbReference>
<dbReference type="PROSITE" id="PS00195">
    <property type="entry name" value="GLUTAREDOXIN_1"/>
    <property type="match status" value="1"/>
</dbReference>